<accession>A0A0C1Z758</accession>
<reference evidence="2 3" key="1">
    <citation type="submission" date="2014-12" db="EMBL/GenBank/DDBJ databases">
        <title>Genome assembly of Enhygromyxa salina DSM 15201.</title>
        <authorList>
            <person name="Sharma G."/>
            <person name="Subramanian S."/>
        </authorList>
    </citation>
    <scope>NUCLEOTIDE SEQUENCE [LARGE SCALE GENOMIC DNA]</scope>
    <source>
        <strain evidence="2 3">DSM 15201</strain>
    </source>
</reference>
<dbReference type="RefSeq" id="WP_052555670.1">
    <property type="nucleotide sequence ID" value="NZ_JMCC02000095.1"/>
</dbReference>
<proteinExistence type="predicted"/>
<dbReference type="Proteomes" id="UP000031599">
    <property type="component" value="Unassembled WGS sequence"/>
</dbReference>
<name>A0A0C1Z758_9BACT</name>
<evidence type="ECO:0000256" key="1">
    <source>
        <dbReference type="SAM" id="MobiDB-lite"/>
    </source>
</evidence>
<organism evidence="2 3">
    <name type="scientific">Enhygromyxa salina</name>
    <dbReference type="NCBI Taxonomy" id="215803"/>
    <lineage>
        <taxon>Bacteria</taxon>
        <taxon>Pseudomonadati</taxon>
        <taxon>Myxococcota</taxon>
        <taxon>Polyangia</taxon>
        <taxon>Nannocystales</taxon>
        <taxon>Nannocystaceae</taxon>
        <taxon>Enhygromyxa</taxon>
    </lineage>
</organism>
<dbReference type="EMBL" id="JMCC02000095">
    <property type="protein sequence ID" value="KIG13474.1"/>
    <property type="molecule type" value="Genomic_DNA"/>
</dbReference>
<dbReference type="AlphaFoldDB" id="A0A0C1Z758"/>
<dbReference type="PROSITE" id="PS51257">
    <property type="entry name" value="PROKAR_LIPOPROTEIN"/>
    <property type="match status" value="1"/>
</dbReference>
<feature type="compositionally biased region" description="Pro residues" evidence="1">
    <location>
        <begin position="817"/>
        <end position="827"/>
    </location>
</feature>
<evidence type="ECO:0000313" key="3">
    <source>
        <dbReference type="Proteomes" id="UP000031599"/>
    </source>
</evidence>
<sequence>MSRRPSIGRSLAVALVVTLGVGVGASGCGGALLGLAKDEDWAELDRQARAQKRSPRGKAARAWATALVELGKPEEARAVLLRDFRSGGQEPSLFALAELERELGRVGIAGAHHARLANIDVDTLQRAPNSIEICELFRARAKAEAKLDEPLAADLDMRRLALVCPQAITDQDREFMAGLRPQAQDQARAQRSLAPLAPKPQDVAALEARLAEQLALARKRGPRAVSELAADHDMQVEPEDVAMLLAAEFGGALGPGLASSRRLSGWIGDAKLEDVVAAIETLPEGVRQYALLRLSSVQPATVAVAGGETQNWMVAAMQSVGGQGPHEAAKAWRVAASVGDLSGAEFALNTNLRDMSPTEVSAEPGTPALGASVHWSRRVVVERRSFDLLLTLARLLEHRDQPVLALELRRAVLVAGQEIGLAQAAGAALEEVRRELVLGHPWQALAIAEVVPGPLLDEVLPAVVSAVGLARAVHMEDDEPAGGADRNIVWRALGDAWFERWDPRLDAAVTGLDLGGGDRCPALGRWLDPQFSEQLREVGLDPQRSREALDAAFDRLGDPATGAALASAIESDLALSCSAPLIHLLHAGPHLLTLETLDERLIHAPELSASTQLQLHAEIALAHGQTDRATLLTIAAAAQSGAPLELWGRAAVAGRSFGAREYTLEALRQVLLHSDGLDDPAARRELALTVLRDVDADAGVREGDVTGMNALREQLRAYVEQAPKQRRWSRIEQLLGALANETRADALAWQRLLELIELFDPAIREGHPAAVAALEQAAARAKGRSATADSPALGFELAFLSDPEALCDRAWRSLDPSPEPDPNPDPDPNQVDHLIGAATTCSPRVRAAALAALVARTKGDAKAQLRARVLAGPLAVEPDPEHPGVARSIPALGRAGASLRVAYELPLEPIWIVGTANTER</sequence>
<feature type="region of interest" description="Disordered" evidence="1">
    <location>
        <begin position="811"/>
        <end position="833"/>
    </location>
</feature>
<evidence type="ECO:0000313" key="2">
    <source>
        <dbReference type="EMBL" id="KIG13474.1"/>
    </source>
</evidence>
<protein>
    <submittedName>
        <fullName evidence="2">Uncharacterized protein</fullName>
    </submittedName>
</protein>
<gene>
    <name evidence="2" type="ORF">DB30_08040</name>
</gene>
<comment type="caution">
    <text evidence="2">The sequence shown here is derived from an EMBL/GenBank/DDBJ whole genome shotgun (WGS) entry which is preliminary data.</text>
</comment>